<evidence type="ECO:0000313" key="2">
    <source>
        <dbReference type="Proteomes" id="UP001597168"/>
    </source>
</evidence>
<reference evidence="2" key="1">
    <citation type="journal article" date="2019" name="Int. J. Syst. Evol. Microbiol.">
        <title>The Global Catalogue of Microorganisms (GCM) 10K type strain sequencing project: providing services to taxonomists for standard genome sequencing and annotation.</title>
        <authorList>
            <consortium name="The Broad Institute Genomics Platform"/>
            <consortium name="The Broad Institute Genome Sequencing Center for Infectious Disease"/>
            <person name="Wu L."/>
            <person name="Ma J."/>
        </authorList>
    </citation>
    <scope>NUCLEOTIDE SEQUENCE [LARGE SCALE GENOMIC DNA]</scope>
    <source>
        <strain evidence="2">CCUG 60214</strain>
    </source>
</reference>
<name>A0ABW3QWF4_9PSEU</name>
<dbReference type="EMBL" id="JBHTLK010000086">
    <property type="protein sequence ID" value="MFD1148986.1"/>
    <property type="molecule type" value="Genomic_DNA"/>
</dbReference>
<gene>
    <name evidence="1" type="ORF">ACFQ3T_17790</name>
</gene>
<comment type="caution">
    <text evidence="1">The sequence shown here is derived from an EMBL/GenBank/DDBJ whole genome shotgun (WGS) entry which is preliminary data.</text>
</comment>
<dbReference type="Proteomes" id="UP001597168">
    <property type="component" value="Unassembled WGS sequence"/>
</dbReference>
<sequence>MNLVEEAERRARQLVDAITPALLGTGFRATSEPLRPGLIQQRVLVTAPDKPKIEVIVEEAQAVLSVDNLPLTGIVYEYDLNEDLPPDLVKHLISVTRQGYRYVRLPLYDRLVVGNALTVVTHDLGWPPILVRKWRPDPQP</sequence>
<proteinExistence type="predicted"/>
<keyword evidence="2" id="KW-1185">Reference proteome</keyword>
<protein>
    <submittedName>
        <fullName evidence="1">Uncharacterized protein</fullName>
    </submittedName>
</protein>
<accession>A0ABW3QWF4</accession>
<evidence type="ECO:0000313" key="1">
    <source>
        <dbReference type="EMBL" id="MFD1148986.1"/>
    </source>
</evidence>
<dbReference type="RefSeq" id="WP_380724402.1">
    <property type="nucleotide sequence ID" value="NZ_JBHTLK010000086.1"/>
</dbReference>
<organism evidence="1 2">
    <name type="scientific">Saccharothrix hoggarensis</name>
    <dbReference type="NCBI Taxonomy" id="913853"/>
    <lineage>
        <taxon>Bacteria</taxon>
        <taxon>Bacillati</taxon>
        <taxon>Actinomycetota</taxon>
        <taxon>Actinomycetes</taxon>
        <taxon>Pseudonocardiales</taxon>
        <taxon>Pseudonocardiaceae</taxon>
        <taxon>Saccharothrix</taxon>
    </lineage>
</organism>